<comment type="similarity">
    <text evidence="2 6">Belongs to the ABC-3 integral membrane protein family.</text>
</comment>
<dbReference type="InterPro" id="IPR001626">
    <property type="entry name" value="ABC_TroCD"/>
</dbReference>
<keyword evidence="4 7" id="KW-1133">Transmembrane helix</keyword>
<dbReference type="PROSITE" id="PS51257">
    <property type="entry name" value="PROKAR_LIPOPROTEIN"/>
    <property type="match status" value="1"/>
</dbReference>
<dbReference type="PANTHER" id="PTHR30477">
    <property type="entry name" value="ABC-TRANSPORTER METAL-BINDING PROTEIN"/>
    <property type="match status" value="1"/>
</dbReference>
<feature type="transmembrane region" description="Helical" evidence="7">
    <location>
        <begin position="161"/>
        <end position="188"/>
    </location>
</feature>
<dbReference type="PANTHER" id="PTHR30477:SF0">
    <property type="entry name" value="METAL TRANSPORT SYSTEM MEMBRANE PROTEIN TM_0125-RELATED"/>
    <property type="match status" value="1"/>
</dbReference>
<evidence type="ECO:0000256" key="5">
    <source>
        <dbReference type="ARBA" id="ARBA00023136"/>
    </source>
</evidence>
<feature type="transmembrane region" description="Helical" evidence="7">
    <location>
        <begin position="245"/>
        <end position="264"/>
    </location>
</feature>
<feature type="transmembrane region" description="Helical" evidence="7">
    <location>
        <begin position="131"/>
        <end position="149"/>
    </location>
</feature>
<proteinExistence type="inferred from homology"/>
<evidence type="ECO:0000256" key="6">
    <source>
        <dbReference type="RuleBase" id="RU003943"/>
    </source>
</evidence>
<comment type="subcellular location">
    <subcellularLocation>
        <location evidence="6">Cell membrane</location>
        <topology evidence="6">Multi-pass membrane protein</topology>
    </subcellularLocation>
    <subcellularLocation>
        <location evidence="1">Membrane</location>
        <topology evidence="1">Multi-pass membrane protein</topology>
    </subcellularLocation>
</comment>
<feature type="transmembrane region" description="Helical" evidence="7">
    <location>
        <begin position="47"/>
        <end position="76"/>
    </location>
</feature>
<dbReference type="Gene3D" id="1.10.3470.10">
    <property type="entry name" value="ABC transporter involved in vitamin B12 uptake, BtuC"/>
    <property type="match status" value="1"/>
</dbReference>
<name>A0A2M8AVG0_9BACT</name>
<evidence type="ECO:0000313" key="9">
    <source>
        <dbReference type="Proteomes" id="UP000231366"/>
    </source>
</evidence>
<evidence type="ECO:0000256" key="2">
    <source>
        <dbReference type="ARBA" id="ARBA00008034"/>
    </source>
</evidence>
<evidence type="ECO:0000256" key="7">
    <source>
        <dbReference type="SAM" id="Phobius"/>
    </source>
</evidence>
<protein>
    <submittedName>
        <fullName evidence="8">Metal ABC transporter permease</fullName>
    </submittedName>
</protein>
<dbReference type="GO" id="GO:0010043">
    <property type="term" value="P:response to zinc ion"/>
    <property type="evidence" value="ECO:0007669"/>
    <property type="project" value="TreeGrafter"/>
</dbReference>
<gene>
    <name evidence="8" type="ORF">CO110_02325</name>
</gene>
<sequence>MELFAYKIVQQSLLTSLLIGGACSIIGVFVVLRGLSFIGVGIANAAFAGVALGFLAGTSPILTAVVVSLIVVWLIGHTSKRSELKLDASIGIFFAATMALGLFFMGLMPDKKEILNGYLFGNILMTTREDLILSMLVFVGVILFVFIFFKELHFIIFDQELANASGIPATVMFYLLLGLTAITIIASLKVVGEILVIAMIIIPAAAACQLTYNVRKALLLSLIFGITASFFGIILSYYLRWLTVPTGAIMVIIATGIFLITAAFSPKGIR</sequence>
<keyword evidence="5 7" id="KW-0472">Membrane</keyword>
<dbReference type="AlphaFoldDB" id="A0A2M8AVG0"/>
<keyword evidence="6" id="KW-0813">Transport</keyword>
<reference evidence="9" key="1">
    <citation type="submission" date="2017-09" db="EMBL/GenBank/DDBJ databases">
        <title>Depth-based differentiation of microbial function through sediment-hosted aquifers and enrichment of novel symbionts in the deep terrestrial subsurface.</title>
        <authorList>
            <person name="Probst A.J."/>
            <person name="Ladd B."/>
            <person name="Jarett J.K."/>
            <person name="Geller-Mcgrath D.E."/>
            <person name="Sieber C.M.K."/>
            <person name="Emerson J.B."/>
            <person name="Anantharaman K."/>
            <person name="Thomas B.C."/>
            <person name="Malmstrom R."/>
            <person name="Stieglmeier M."/>
            <person name="Klingl A."/>
            <person name="Woyke T."/>
            <person name="Ryan C.M."/>
            <person name="Banfield J.F."/>
        </authorList>
    </citation>
    <scope>NUCLEOTIDE SEQUENCE [LARGE SCALE GENOMIC DNA]</scope>
</reference>
<dbReference type="SUPFAM" id="SSF81345">
    <property type="entry name" value="ABC transporter involved in vitamin B12 uptake, BtuC"/>
    <property type="match status" value="1"/>
</dbReference>
<accession>A0A2M8AVG0</accession>
<organism evidence="8 9">
    <name type="scientific">Candidatus Desantisbacteria bacterium CG_4_9_14_3_um_filter_40_11</name>
    <dbReference type="NCBI Taxonomy" id="1974546"/>
    <lineage>
        <taxon>Bacteria</taxon>
        <taxon>Candidatus Desantisiibacteriota</taxon>
    </lineage>
</organism>
<dbReference type="GO" id="GO:0055085">
    <property type="term" value="P:transmembrane transport"/>
    <property type="evidence" value="ECO:0007669"/>
    <property type="project" value="InterPro"/>
</dbReference>
<feature type="transmembrane region" description="Helical" evidence="7">
    <location>
        <begin position="88"/>
        <end position="108"/>
    </location>
</feature>
<dbReference type="Pfam" id="PF00950">
    <property type="entry name" value="ABC-3"/>
    <property type="match status" value="1"/>
</dbReference>
<feature type="transmembrane region" description="Helical" evidence="7">
    <location>
        <begin position="219"/>
        <end position="239"/>
    </location>
</feature>
<feature type="transmembrane region" description="Helical" evidence="7">
    <location>
        <begin position="194"/>
        <end position="212"/>
    </location>
</feature>
<evidence type="ECO:0000313" key="8">
    <source>
        <dbReference type="EMBL" id="PJB30099.1"/>
    </source>
</evidence>
<keyword evidence="3 6" id="KW-0812">Transmembrane</keyword>
<evidence type="ECO:0000256" key="4">
    <source>
        <dbReference type="ARBA" id="ARBA00022989"/>
    </source>
</evidence>
<comment type="caution">
    <text evidence="8">The sequence shown here is derived from an EMBL/GenBank/DDBJ whole genome shotgun (WGS) entry which is preliminary data.</text>
</comment>
<dbReference type="InterPro" id="IPR037294">
    <property type="entry name" value="ABC_BtuC-like"/>
</dbReference>
<dbReference type="EMBL" id="PFUI01000061">
    <property type="protein sequence ID" value="PJB30099.1"/>
    <property type="molecule type" value="Genomic_DNA"/>
</dbReference>
<dbReference type="GO" id="GO:0043190">
    <property type="term" value="C:ATP-binding cassette (ABC) transporter complex"/>
    <property type="evidence" value="ECO:0007669"/>
    <property type="project" value="InterPro"/>
</dbReference>
<evidence type="ECO:0000256" key="3">
    <source>
        <dbReference type="ARBA" id="ARBA00022692"/>
    </source>
</evidence>
<feature type="transmembrane region" description="Helical" evidence="7">
    <location>
        <begin position="12"/>
        <end position="35"/>
    </location>
</feature>
<dbReference type="Proteomes" id="UP000231366">
    <property type="component" value="Unassembled WGS sequence"/>
</dbReference>
<evidence type="ECO:0000256" key="1">
    <source>
        <dbReference type="ARBA" id="ARBA00004141"/>
    </source>
</evidence>